<evidence type="ECO:0000313" key="2">
    <source>
        <dbReference type="Proteomes" id="UP001058271"/>
    </source>
</evidence>
<dbReference type="Proteomes" id="UP001058271">
    <property type="component" value="Chromosome"/>
</dbReference>
<evidence type="ECO:0008006" key="3">
    <source>
        <dbReference type="Google" id="ProtNLM"/>
    </source>
</evidence>
<keyword evidence="2" id="KW-1185">Reference proteome</keyword>
<dbReference type="RefSeq" id="WP_260726840.1">
    <property type="nucleotide sequence ID" value="NZ_BAAABS010000070.1"/>
</dbReference>
<accession>A0ABY5Z8Y9</accession>
<name>A0ABY5Z8Y9_9ACTN</name>
<evidence type="ECO:0000313" key="1">
    <source>
        <dbReference type="EMBL" id="UWZ37483.1"/>
    </source>
</evidence>
<reference evidence="1" key="1">
    <citation type="submission" date="2021-04" db="EMBL/GenBank/DDBJ databases">
        <title>Biosynthetic gene clusters of Dactylosporangioum roseum.</title>
        <authorList>
            <person name="Hartkoorn R.C."/>
            <person name="Beaudoing E."/>
            <person name="Hot D."/>
            <person name="Moureu S."/>
        </authorList>
    </citation>
    <scope>NUCLEOTIDE SEQUENCE</scope>
    <source>
        <strain evidence="1">NRRL B-16295</strain>
    </source>
</reference>
<proteinExistence type="predicted"/>
<organism evidence="1 2">
    <name type="scientific">Dactylosporangium roseum</name>
    <dbReference type="NCBI Taxonomy" id="47989"/>
    <lineage>
        <taxon>Bacteria</taxon>
        <taxon>Bacillati</taxon>
        <taxon>Actinomycetota</taxon>
        <taxon>Actinomycetes</taxon>
        <taxon>Micromonosporales</taxon>
        <taxon>Micromonosporaceae</taxon>
        <taxon>Dactylosporangium</taxon>
    </lineage>
</organism>
<gene>
    <name evidence="1" type="ORF">Drose_04160</name>
</gene>
<dbReference type="EMBL" id="CP073721">
    <property type="protein sequence ID" value="UWZ37483.1"/>
    <property type="molecule type" value="Genomic_DNA"/>
</dbReference>
<sequence length="143" mass="15297">MGAKSHGWKRLAEDLGAARERVVEDGKKIVGKGCLHIKKQSQQIIRDRSKRGYLPHYPRAIGYDVTAHAADIIGEVGPDANKLQGGLGRIIEFGSVNSAPIPHLIPSLDDEVPRFVGHVQELGERLLNGEKGPDGPVADPGGG</sequence>
<protein>
    <recommendedName>
        <fullName evidence="3">HK97 gp10 family phage protein</fullName>
    </recommendedName>
</protein>